<dbReference type="SUPFAM" id="SSF48452">
    <property type="entry name" value="TPR-like"/>
    <property type="match status" value="1"/>
</dbReference>
<sequence>MAAHFPEDLAHWVKQVESQVYAAPQGAIAAARELLKRVHSDEHLAYVYEQLGFAHLILAEHRLSCVFYEQALALQPRNMYVLANLAHALYELGENERAVVIGRAALHIKDEEACQSLSPRSFAALQAPYHGPLNLVSFSLYGQLPRYCEMAVLNVLAARVHLPDFVCRFYLDDTVPPALVQRLRSLGAQCMPMHAQGLQLPATFWRFLAMDDAQADCVLVRDVDALIDAREALAVQQWRQSGQAFHIIRDDCCHTELILAGLLGIRSGVLRGIAQSIDDFVKAQGDAAWRRYADQLFLRHHVWPTVRDHHLAHDRIYGFGDRVQQLAPIAHPSERPLNAFIGANHATCRLQCELEQALAPGECLYLTLSDATGALVCRYPMHHLSAPTPQPDHRSAWDIHLPRIYAEPLQSGRWTQNFSVMAEGLDSVGAGSIEARVLGLGLEKGLSQKVNITLS</sequence>
<dbReference type="SMART" id="SM00028">
    <property type="entry name" value="TPR"/>
    <property type="match status" value="2"/>
</dbReference>
<dbReference type="Gene3D" id="1.25.40.10">
    <property type="entry name" value="Tetratricopeptide repeat domain"/>
    <property type="match status" value="1"/>
</dbReference>
<name>A0A2T7UB22_9BURK</name>
<reference evidence="2" key="1">
    <citation type="submission" date="2017-04" db="EMBL/GenBank/DDBJ databases">
        <title>Unexpected and diverse lifestyles within the genus Limnohabitans.</title>
        <authorList>
            <person name="Kasalicky V."/>
            <person name="Mehrshad M."/>
            <person name="Andrei S.-A."/>
            <person name="Salcher M."/>
            <person name="Kratochvilova H."/>
            <person name="Simek K."/>
            <person name="Ghai R."/>
        </authorList>
    </citation>
    <scope>NUCLEOTIDE SEQUENCE [LARGE SCALE GENOMIC DNA]</scope>
    <source>
        <strain evidence="2">II-D5</strain>
    </source>
</reference>
<evidence type="ECO:0000313" key="3">
    <source>
        <dbReference type="Proteomes" id="UP000037507"/>
    </source>
</evidence>
<keyword evidence="3" id="KW-1185">Reference proteome</keyword>
<protein>
    <submittedName>
        <fullName evidence="2">Uncharacterized protein</fullName>
    </submittedName>
</protein>
<dbReference type="AlphaFoldDB" id="A0A2T7UB22"/>
<dbReference type="InterPro" id="IPR019734">
    <property type="entry name" value="TPR_rpt"/>
</dbReference>
<accession>A0A2T7UB22</accession>
<feature type="repeat" description="TPR" evidence="1">
    <location>
        <begin position="45"/>
        <end position="78"/>
    </location>
</feature>
<dbReference type="RefSeq" id="WP_053172252.1">
    <property type="nucleotide sequence ID" value="NZ_LFYT02000022.1"/>
</dbReference>
<dbReference type="EMBL" id="LFYT02000022">
    <property type="protein sequence ID" value="PVE41879.1"/>
    <property type="molecule type" value="Genomic_DNA"/>
</dbReference>
<proteinExistence type="predicted"/>
<gene>
    <name evidence="2" type="ORF">H663_014875</name>
</gene>
<keyword evidence="1" id="KW-0802">TPR repeat</keyword>
<dbReference type="PROSITE" id="PS50005">
    <property type="entry name" value="TPR"/>
    <property type="match status" value="1"/>
</dbReference>
<dbReference type="Proteomes" id="UP000037507">
    <property type="component" value="Unassembled WGS sequence"/>
</dbReference>
<dbReference type="InterPro" id="IPR011990">
    <property type="entry name" value="TPR-like_helical_dom_sf"/>
</dbReference>
<evidence type="ECO:0000256" key="1">
    <source>
        <dbReference type="PROSITE-ProRule" id="PRU00339"/>
    </source>
</evidence>
<organism evidence="2 3">
    <name type="scientific">Limnohabitans planktonicus II-D5</name>
    <dbReference type="NCBI Taxonomy" id="1293045"/>
    <lineage>
        <taxon>Bacteria</taxon>
        <taxon>Pseudomonadati</taxon>
        <taxon>Pseudomonadota</taxon>
        <taxon>Betaproteobacteria</taxon>
        <taxon>Burkholderiales</taxon>
        <taxon>Comamonadaceae</taxon>
        <taxon>Limnohabitans</taxon>
    </lineage>
</organism>
<comment type="caution">
    <text evidence="2">The sequence shown here is derived from an EMBL/GenBank/DDBJ whole genome shotgun (WGS) entry which is preliminary data.</text>
</comment>
<evidence type="ECO:0000313" key="2">
    <source>
        <dbReference type="EMBL" id="PVE41879.1"/>
    </source>
</evidence>